<keyword evidence="1" id="KW-1133">Transmembrane helix</keyword>
<evidence type="ECO:0000313" key="3">
    <source>
        <dbReference type="Proteomes" id="UP000255389"/>
    </source>
</evidence>
<keyword evidence="1" id="KW-0812">Transmembrane</keyword>
<proteinExistence type="predicted"/>
<organism evidence="2 3">
    <name type="scientific">Mycolicibacterium fortuitum</name>
    <name type="common">Mycobacterium fortuitum</name>
    <dbReference type="NCBI Taxonomy" id="1766"/>
    <lineage>
        <taxon>Bacteria</taxon>
        <taxon>Bacillati</taxon>
        <taxon>Actinomycetota</taxon>
        <taxon>Actinomycetes</taxon>
        <taxon>Mycobacteriales</taxon>
        <taxon>Mycobacteriaceae</taxon>
        <taxon>Mycolicibacterium</taxon>
    </lineage>
</organism>
<reference evidence="2 3" key="1">
    <citation type="submission" date="2018-06" db="EMBL/GenBank/DDBJ databases">
        <authorList>
            <consortium name="Pathogen Informatics"/>
            <person name="Doyle S."/>
        </authorList>
    </citation>
    <scope>NUCLEOTIDE SEQUENCE [LARGE SCALE GENOMIC DNA]</scope>
    <source>
        <strain evidence="2 3">NCTC1542</strain>
    </source>
</reference>
<dbReference type="EMBL" id="UGQY01000006">
    <property type="protein sequence ID" value="SUA31591.1"/>
    <property type="molecule type" value="Genomic_DNA"/>
</dbReference>
<dbReference type="AlphaFoldDB" id="A0A378WDV9"/>
<protein>
    <submittedName>
        <fullName evidence="2">Uncharacterized protein</fullName>
    </submittedName>
</protein>
<gene>
    <name evidence="2" type="ORF">NCTC1542_06946</name>
</gene>
<sequence length="44" mass="4668">MEGRNHTAVGHWRQHIPAAIIVMLFVMLLGAALTLAVAQGAGML</sequence>
<accession>A0A378WDV9</accession>
<evidence type="ECO:0000313" key="2">
    <source>
        <dbReference type="EMBL" id="SUA31591.1"/>
    </source>
</evidence>
<keyword evidence="1" id="KW-0472">Membrane</keyword>
<feature type="transmembrane region" description="Helical" evidence="1">
    <location>
        <begin position="16"/>
        <end position="38"/>
    </location>
</feature>
<name>A0A378WDV9_MYCFO</name>
<dbReference type="Proteomes" id="UP000255389">
    <property type="component" value="Unassembled WGS sequence"/>
</dbReference>
<evidence type="ECO:0000256" key="1">
    <source>
        <dbReference type="SAM" id="Phobius"/>
    </source>
</evidence>